<feature type="transmembrane region" description="Helical" evidence="2">
    <location>
        <begin position="360"/>
        <end position="379"/>
    </location>
</feature>
<dbReference type="RefSeq" id="WP_011522856.1">
    <property type="nucleotide sequence ID" value="NC_008009.1"/>
</dbReference>
<feature type="transmembrane region" description="Helical" evidence="2">
    <location>
        <begin position="495"/>
        <end position="515"/>
    </location>
</feature>
<dbReference type="Pfam" id="PF10136">
    <property type="entry name" value="SpecificRecomb"/>
    <property type="match status" value="1"/>
</dbReference>
<accession>Q1IPZ5</accession>
<dbReference type="KEGG" id="aba:Acid345_2054"/>
<protein>
    <submittedName>
        <fullName evidence="3">Site-specific recombinase transmembrane protein</fullName>
    </submittedName>
</protein>
<keyword evidence="2" id="KW-0472">Membrane</keyword>
<dbReference type="Proteomes" id="UP000002432">
    <property type="component" value="Chromosome"/>
</dbReference>
<evidence type="ECO:0000256" key="2">
    <source>
        <dbReference type="SAM" id="Phobius"/>
    </source>
</evidence>
<gene>
    <name evidence="3" type="ordered locus">Acid345_2054</name>
</gene>
<evidence type="ECO:0000256" key="1">
    <source>
        <dbReference type="SAM" id="MobiDB-lite"/>
    </source>
</evidence>
<dbReference type="eggNOG" id="COG4389">
    <property type="taxonomic scope" value="Bacteria"/>
</dbReference>
<proteinExistence type="predicted"/>
<dbReference type="PIRSF" id="PIRSF015380">
    <property type="entry name" value="Site-sp_rcmb"/>
    <property type="match status" value="1"/>
</dbReference>
<feature type="transmembrane region" description="Helical" evidence="2">
    <location>
        <begin position="616"/>
        <end position="649"/>
    </location>
</feature>
<dbReference type="OrthoDB" id="5688397at2"/>
<keyword evidence="2" id="KW-1133">Transmembrane helix</keyword>
<evidence type="ECO:0000313" key="4">
    <source>
        <dbReference type="Proteomes" id="UP000002432"/>
    </source>
</evidence>
<keyword evidence="4" id="KW-1185">Reference proteome</keyword>
<feature type="transmembrane region" description="Helical" evidence="2">
    <location>
        <begin position="456"/>
        <end position="475"/>
    </location>
</feature>
<feature type="compositionally biased region" description="Low complexity" evidence="1">
    <location>
        <begin position="672"/>
        <end position="685"/>
    </location>
</feature>
<dbReference type="EnsemblBacteria" id="ABF41055">
    <property type="protein sequence ID" value="ABF41055"/>
    <property type="gene ID" value="Acid345_2054"/>
</dbReference>
<sequence>MSSSPPIPSTDANDIIAQVELYFAHDPAVDGVRLGKRLSEFFLAPTLAARLDAFVTIKEWLDAPHSDASRQARVLSLLELMDARPAIRAQFQFGIRDILNGIDTVELFAEAGLHPRQSFWSEFFRRSLEKVFPLAGDASDFSKFISRLYPNANSIGRLLAWPDEEFQHIARLLAPINDSDAWQKQRNELIQAFRLLTVHVAGLGLSPGLRARSRPGDIEASPFYRLQQTANAVVLAKGDPNALLLWRNQVQFCRDELEYIHQRMEDAGVSTALVFDMRNIERALVRMEHIADVLFVAEPHQQIEAVKRLLDDVMSARRSDLSISGLFRENSALLARKIVERTGKTGEHYIANTLREYKQLWIASIGGGALTVFTAAIKLRLHAAHFPPFVEGITAGTNYAVSFLLLQQFHLALATKQPSVTAATFAGIVRTTRGEARKQRIADFVSRITRSQLASAFGNLIAVCIGCIIFERIWYRLHASPFLTVSSAEEVYKTLNPVASGTAVFAIITGLILWISALAGGWIENFATFNQIPSAIAHHSLGRFFGRERMTRFANYVEVNLSGWASSIVLGYLLGFTPALGRFLGVPLDVRHVTLSAGTLALAAASFGRDWLYRGWFLYTLYGITVTFILNLTVSFFTAASVALNAYGVSKKERRKLWRFSLRSFFRSPRNFLFPPSSSSESAPPGGNPTSGPKTKAAGAPDDHIA</sequence>
<keyword evidence="2 3" id="KW-0812">Transmembrane</keyword>
<dbReference type="STRING" id="204669.Acid345_2054"/>
<feature type="transmembrane region" description="Helical" evidence="2">
    <location>
        <begin position="553"/>
        <end position="574"/>
    </location>
</feature>
<dbReference type="AlphaFoldDB" id="Q1IPZ5"/>
<name>Q1IPZ5_KORVE</name>
<evidence type="ECO:0000313" key="3">
    <source>
        <dbReference type="EMBL" id="ABF41055.1"/>
    </source>
</evidence>
<dbReference type="HOGENOM" id="CLU_023672_0_0_0"/>
<dbReference type="EMBL" id="CP000360">
    <property type="protein sequence ID" value="ABF41055.1"/>
    <property type="molecule type" value="Genomic_DNA"/>
</dbReference>
<organism evidence="3 4">
    <name type="scientific">Koribacter versatilis (strain Ellin345)</name>
    <dbReference type="NCBI Taxonomy" id="204669"/>
    <lineage>
        <taxon>Bacteria</taxon>
        <taxon>Pseudomonadati</taxon>
        <taxon>Acidobacteriota</taxon>
        <taxon>Terriglobia</taxon>
        <taxon>Terriglobales</taxon>
        <taxon>Candidatus Korobacteraceae</taxon>
        <taxon>Candidatus Korobacter</taxon>
    </lineage>
</organism>
<feature type="region of interest" description="Disordered" evidence="1">
    <location>
        <begin position="672"/>
        <end position="706"/>
    </location>
</feature>
<dbReference type="InterPro" id="IPR011385">
    <property type="entry name" value="Site-sp_rcmbase"/>
</dbReference>
<reference evidence="3 4" key="1">
    <citation type="journal article" date="2009" name="Appl. Environ. Microbiol.">
        <title>Three genomes from the phylum Acidobacteria provide insight into the lifestyles of these microorganisms in soils.</title>
        <authorList>
            <person name="Ward N.L."/>
            <person name="Challacombe J.F."/>
            <person name="Janssen P.H."/>
            <person name="Henrissat B."/>
            <person name="Coutinho P.M."/>
            <person name="Wu M."/>
            <person name="Xie G."/>
            <person name="Haft D.H."/>
            <person name="Sait M."/>
            <person name="Badger J."/>
            <person name="Barabote R.D."/>
            <person name="Bradley B."/>
            <person name="Brettin T.S."/>
            <person name="Brinkac L.M."/>
            <person name="Bruce D."/>
            <person name="Creasy T."/>
            <person name="Daugherty S.C."/>
            <person name="Davidsen T.M."/>
            <person name="DeBoy R.T."/>
            <person name="Detter J.C."/>
            <person name="Dodson R.J."/>
            <person name="Durkin A.S."/>
            <person name="Ganapathy A."/>
            <person name="Gwinn-Giglio M."/>
            <person name="Han C.S."/>
            <person name="Khouri H."/>
            <person name="Kiss H."/>
            <person name="Kothari S.P."/>
            <person name="Madupu R."/>
            <person name="Nelson K.E."/>
            <person name="Nelson W.C."/>
            <person name="Paulsen I."/>
            <person name="Penn K."/>
            <person name="Ren Q."/>
            <person name="Rosovitz M.J."/>
            <person name="Selengut J.D."/>
            <person name="Shrivastava S."/>
            <person name="Sullivan S.A."/>
            <person name="Tapia R."/>
            <person name="Thompson L.S."/>
            <person name="Watkins K.L."/>
            <person name="Yang Q."/>
            <person name="Yu C."/>
            <person name="Zafar N."/>
            <person name="Zhou L."/>
            <person name="Kuske C.R."/>
        </authorList>
    </citation>
    <scope>NUCLEOTIDE SEQUENCE [LARGE SCALE GENOMIC DNA]</scope>
    <source>
        <strain evidence="3 4">Ellin345</strain>
    </source>
</reference>